<gene>
    <name evidence="2" type="ORF">BFAG_00721</name>
</gene>
<feature type="region of interest" description="Disordered" evidence="1">
    <location>
        <begin position="1"/>
        <end position="20"/>
    </location>
</feature>
<evidence type="ECO:0000313" key="2">
    <source>
        <dbReference type="EMBL" id="EFR52027.1"/>
    </source>
</evidence>
<protein>
    <submittedName>
        <fullName evidence="2">Uncharacterized protein</fullName>
    </submittedName>
</protein>
<name>A0ABN0BGI2_BACFG</name>
<evidence type="ECO:0000256" key="1">
    <source>
        <dbReference type="SAM" id="MobiDB-lite"/>
    </source>
</evidence>
<dbReference type="EMBL" id="EQ973213">
    <property type="protein sequence ID" value="EFR52027.1"/>
    <property type="molecule type" value="Genomic_DNA"/>
</dbReference>
<accession>A0ABN0BGI2</accession>
<keyword evidence="3" id="KW-1185">Reference proteome</keyword>
<organism evidence="2 3">
    <name type="scientific">Bacteroides fragilis 3_1_12</name>
    <dbReference type="NCBI Taxonomy" id="457424"/>
    <lineage>
        <taxon>Bacteria</taxon>
        <taxon>Pseudomonadati</taxon>
        <taxon>Bacteroidota</taxon>
        <taxon>Bacteroidia</taxon>
        <taxon>Bacteroidales</taxon>
        <taxon>Bacteroidaceae</taxon>
        <taxon>Bacteroides</taxon>
    </lineage>
</organism>
<proteinExistence type="predicted"/>
<reference evidence="2 3" key="1">
    <citation type="submission" date="2008-12" db="EMBL/GenBank/DDBJ databases">
        <title>Annotation of Bacteroides fragilis strain 3_1_12.</title>
        <authorList>
            <consortium name="The Broad Institute Genome Sequencing Platform"/>
            <person name="Ward D."/>
            <person name="Young S.K."/>
            <person name="Kodira C.D."/>
            <person name="Zeng Q."/>
            <person name="Koehrsen M."/>
            <person name="Alvarado L."/>
            <person name="Berlin A."/>
            <person name="Borenstein D."/>
            <person name="Chen Z."/>
            <person name="Engels R."/>
            <person name="Freedman E."/>
            <person name="Gellesch M."/>
            <person name="Goldberg J."/>
            <person name="Griggs A."/>
            <person name="Gujja S."/>
            <person name="Heiman D."/>
            <person name="Hepburn T."/>
            <person name="Howarth C."/>
            <person name="Jen D."/>
            <person name="Larson L."/>
            <person name="Lewis B."/>
            <person name="Mehta T."/>
            <person name="Park D."/>
            <person name="Pearson M."/>
            <person name="Roberts A."/>
            <person name="Saif S."/>
            <person name="Shea T."/>
            <person name="Shenoy N."/>
            <person name="Sisk P."/>
            <person name="Stolte C."/>
            <person name="Sykes S."/>
            <person name="Walk T."/>
            <person name="White J."/>
            <person name="Yandava C."/>
            <person name="Allen-Vercoe E."/>
            <person name="Strauss J."/>
            <person name="Ambrose C."/>
            <person name="Lander E."/>
            <person name="Nusbaum C."/>
            <person name="Galagan J."/>
            <person name="Birren B."/>
        </authorList>
    </citation>
    <scope>NUCLEOTIDE SEQUENCE [LARGE SCALE GENOMIC DNA]</scope>
    <source>
        <strain evidence="2 3">3_1_12</strain>
    </source>
</reference>
<sequence>MHVKIKSRREKPEGFRKEGKNKQIVQLINVKILWKFNLLSCVPKTESICATKQVKRM</sequence>
<evidence type="ECO:0000313" key="3">
    <source>
        <dbReference type="Proteomes" id="UP000005101"/>
    </source>
</evidence>
<dbReference type="Proteomes" id="UP000005101">
    <property type="component" value="Unassembled WGS sequence"/>
</dbReference>
<feature type="compositionally biased region" description="Basic and acidic residues" evidence="1">
    <location>
        <begin position="10"/>
        <end position="20"/>
    </location>
</feature>